<reference evidence="6 7" key="1">
    <citation type="journal article" date="2020" name="G3 (Bethesda)">
        <title>Improved Reference Genome for Cyclotella cryptica CCMP332, a Model for Cell Wall Morphogenesis, Salinity Adaptation, and Lipid Production in Diatoms (Bacillariophyta).</title>
        <authorList>
            <person name="Roberts W.R."/>
            <person name="Downey K.M."/>
            <person name="Ruck E.C."/>
            <person name="Traller J.C."/>
            <person name="Alverson A.J."/>
        </authorList>
    </citation>
    <scope>NUCLEOTIDE SEQUENCE [LARGE SCALE GENOMIC DNA]</scope>
    <source>
        <strain evidence="6 7">CCMP332</strain>
    </source>
</reference>
<dbReference type="SUPFAM" id="SSF53335">
    <property type="entry name" value="S-adenosyl-L-methionine-dependent methyltransferases"/>
    <property type="match status" value="1"/>
</dbReference>
<feature type="compositionally biased region" description="Basic and acidic residues" evidence="5">
    <location>
        <begin position="231"/>
        <end position="246"/>
    </location>
</feature>
<dbReference type="Proteomes" id="UP001516023">
    <property type="component" value="Unassembled WGS sequence"/>
</dbReference>
<evidence type="ECO:0000256" key="1">
    <source>
        <dbReference type="ARBA" id="ARBA00010633"/>
    </source>
</evidence>
<dbReference type="InterPro" id="IPR029063">
    <property type="entry name" value="SAM-dependent_MTases_sf"/>
</dbReference>
<dbReference type="InterPro" id="IPR026170">
    <property type="entry name" value="FAM173A/B"/>
</dbReference>
<dbReference type="PANTHER" id="PTHR13610:SF11">
    <property type="entry name" value="METHYLTRANSFERASE DOMAIN-CONTAINING PROTEIN"/>
    <property type="match status" value="1"/>
</dbReference>
<dbReference type="AlphaFoldDB" id="A0ABD3P6P1"/>
<keyword evidence="3" id="KW-0808">Transferase</keyword>
<name>A0ABD3P6P1_9STRA</name>
<keyword evidence="7" id="KW-1185">Reference proteome</keyword>
<feature type="region of interest" description="Disordered" evidence="5">
    <location>
        <begin position="231"/>
        <end position="255"/>
    </location>
</feature>
<dbReference type="PANTHER" id="PTHR13610">
    <property type="entry name" value="METHYLTRANSFERASE DOMAIN-CONTAINING PROTEIN"/>
    <property type="match status" value="1"/>
</dbReference>
<feature type="compositionally biased region" description="Basic and acidic residues" evidence="5">
    <location>
        <begin position="478"/>
        <end position="495"/>
    </location>
</feature>
<evidence type="ECO:0000256" key="2">
    <source>
        <dbReference type="ARBA" id="ARBA00022603"/>
    </source>
</evidence>
<gene>
    <name evidence="6" type="ORF">HJC23_012459</name>
</gene>
<proteinExistence type="inferred from homology"/>
<comment type="caution">
    <text evidence="6">The sequence shown here is derived from an EMBL/GenBank/DDBJ whole genome shotgun (WGS) entry which is preliminary data.</text>
</comment>
<keyword evidence="2" id="KW-0489">Methyltransferase</keyword>
<sequence length="495" mass="56521">MGGRMASKRLVHHLLNIPGRVLPTRLSRHRRIPFPADIKRFSADSSSSQLRRRRRRNPGPSDSDGGLSTNNAPSIASSESASPASPFTPVNEHGAPLSSDEYLSLASLSPWVPCPDVVIKRLFEIASASAADRHVDLGCGDGRLNFAAVGFPHHVSYSLGIDVDQNVLERGRIRLQKRFVPTWNHNDVDNLTETAGLVGDRIKSEMERLEFVQGDLIQLVKRQKELYHQRLRDKTSSGTNHQHDGPRLLQPKPFNLADTHNRDWSKEDQITGKISSSTVITMYFVHEALRQLKPYLASLLGGKENVRVITVGYEMEGWDPDWAERVLDLTVFRYDMSKISADPEEWRLEDDKVNGTGGLEKNMNSKDHRALDLYDQEEEMSSNLRQQKHQQDMDLLHSNLRIHHDQELDDFASFRAKRKAMEHSSSSLNHTAAEEWEMMEGGWDFDEEEDLQMMMRAEEKNRMEEKMAGRRRLMAGLDTEKDDKKSARPVWKKPE</sequence>
<evidence type="ECO:0008006" key="8">
    <source>
        <dbReference type="Google" id="ProtNLM"/>
    </source>
</evidence>
<evidence type="ECO:0000256" key="4">
    <source>
        <dbReference type="ARBA" id="ARBA00022691"/>
    </source>
</evidence>
<feature type="region of interest" description="Disordered" evidence="5">
    <location>
        <begin position="461"/>
        <end position="495"/>
    </location>
</feature>
<dbReference type="GO" id="GO:0032259">
    <property type="term" value="P:methylation"/>
    <property type="evidence" value="ECO:0007669"/>
    <property type="project" value="UniProtKB-KW"/>
</dbReference>
<dbReference type="EMBL" id="JABMIG020000268">
    <property type="protein sequence ID" value="KAL3783123.1"/>
    <property type="molecule type" value="Genomic_DNA"/>
</dbReference>
<organism evidence="6 7">
    <name type="scientific">Cyclotella cryptica</name>
    <dbReference type="NCBI Taxonomy" id="29204"/>
    <lineage>
        <taxon>Eukaryota</taxon>
        <taxon>Sar</taxon>
        <taxon>Stramenopiles</taxon>
        <taxon>Ochrophyta</taxon>
        <taxon>Bacillariophyta</taxon>
        <taxon>Coscinodiscophyceae</taxon>
        <taxon>Thalassiosirophycidae</taxon>
        <taxon>Stephanodiscales</taxon>
        <taxon>Stephanodiscaceae</taxon>
        <taxon>Cyclotella</taxon>
    </lineage>
</organism>
<comment type="similarity">
    <text evidence="1">Belongs to the ANT/ATPSC lysine N-methyltransferase family.</text>
</comment>
<feature type="compositionally biased region" description="Low complexity" evidence="5">
    <location>
        <begin position="72"/>
        <end position="85"/>
    </location>
</feature>
<dbReference type="GO" id="GO:0016279">
    <property type="term" value="F:protein-lysine N-methyltransferase activity"/>
    <property type="evidence" value="ECO:0007669"/>
    <property type="project" value="UniProtKB-ARBA"/>
</dbReference>
<protein>
    <recommendedName>
        <fullName evidence="8">Methyltransferase domain-containing protein</fullName>
    </recommendedName>
</protein>
<dbReference type="Gene3D" id="3.40.50.150">
    <property type="entry name" value="Vaccinia Virus protein VP39"/>
    <property type="match status" value="1"/>
</dbReference>
<dbReference type="CDD" id="cd02440">
    <property type="entry name" value="AdoMet_MTases"/>
    <property type="match status" value="1"/>
</dbReference>
<accession>A0ABD3P6P1</accession>
<evidence type="ECO:0000313" key="7">
    <source>
        <dbReference type="Proteomes" id="UP001516023"/>
    </source>
</evidence>
<keyword evidence="4" id="KW-0949">S-adenosyl-L-methionine</keyword>
<evidence type="ECO:0000256" key="5">
    <source>
        <dbReference type="SAM" id="MobiDB-lite"/>
    </source>
</evidence>
<evidence type="ECO:0000256" key="3">
    <source>
        <dbReference type="ARBA" id="ARBA00022679"/>
    </source>
</evidence>
<evidence type="ECO:0000313" key="6">
    <source>
        <dbReference type="EMBL" id="KAL3783123.1"/>
    </source>
</evidence>
<feature type="region of interest" description="Disordered" evidence="5">
    <location>
        <begin position="43"/>
        <end position="93"/>
    </location>
</feature>